<gene>
    <name evidence="2" type="ORF">IPV69_00155</name>
</gene>
<keyword evidence="3" id="KW-1185">Reference proteome</keyword>
<sequence length="512" mass="52780">MAQRTGQNKFLGVAIGEKSLVIAEASRSGNAPAGSSPLGAATGRVTQAATFVYPAGVTLDTPEPLGSALGAFLKERGFAARHVVVGVPARWVLSKPKEVPPADPDLIAEALRLQVEGEFSQELQNLVFDYAGEISPTEPRNVLLVAIQDKYLEQIKAMTSAAKLTLSAVTPVGCVLGAAAGTASGKSRSALVVSVGPGGIELIAQDGASPRALRHLGAAGTSAGILAGELRRATFAAGKMDASASANGNGSAVNGKGVNGNGHHGPALVVWDDLTLTDPSRQALADAVGARLESGNLETLGVPAGLTGGPRDAASPSLAGAAALAVAAVTEQDSSASVWPADFLHSRLAAPKKGGINRKTVLIAAGVFVVLLLAVVAYLDLQSSQSRLSDLEAEQVGQKDRVKAAEAFVKRVGYAEKWHQGKPRFLTCLYGLSQAIPEDGKTYVTNITLKENMKGTLTGRTGGSERDVTAIVDRMLKTKLFTGVKAPQIDKRDVGRGGGTEIAFTIEFVCVP</sequence>
<dbReference type="SUPFAM" id="SSF53067">
    <property type="entry name" value="Actin-like ATPase domain"/>
    <property type="match status" value="1"/>
</dbReference>
<evidence type="ECO:0000256" key="1">
    <source>
        <dbReference type="SAM" id="Phobius"/>
    </source>
</evidence>
<keyword evidence="1" id="KW-0472">Membrane</keyword>
<dbReference type="RefSeq" id="WP_206292881.1">
    <property type="nucleotide sequence ID" value="NZ_CP063458.1"/>
</dbReference>
<dbReference type="KEGG" id="hbs:IPV69_00155"/>
<dbReference type="Gene3D" id="3.30.1490.300">
    <property type="match status" value="1"/>
</dbReference>
<dbReference type="InterPro" id="IPR043129">
    <property type="entry name" value="ATPase_NBD"/>
</dbReference>
<evidence type="ECO:0000313" key="3">
    <source>
        <dbReference type="Proteomes" id="UP000593765"/>
    </source>
</evidence>
<dbReference type="AlphaFoldDB" id="A0A7M2WX96"/>
<dbReference type="Gene3D" id="3.30.420.40">
    <property type="match status" value="2"/>
</dbReference>
<organism evidence="2 3">
    <name type="scientific">Humisphaera borealis</name>
    <dbReference type="NCBI Taxonomy" id="2807512"/>
    <lineage>
        <taxon>Bacteria</taxon>
        <taxon>Pseudomonadati</taxon>
        <taxon>Planctomycetota</taxon>
        <taxon>Phycisphaerae</taxon>
        <taxon>Tepidisphaerales</taxon>
        <taxon>Tepidisphaeraceae</taxon>
        <taxon>Humisphaera</taxon>
    </lineage>
</organism>
<protein>
    <submittedName>
        <fullName evidence="2">Uncharacterized protein</fullName>
    </submittedName>
</protein>
<proteinExistence type="predicted"/>
<dbReference type="Proteomes" id="UP000593765">
    <property type="component" value="Chromosome"/>
</dbReference>
<keyword evidence="1" id="KW-0812">Transmembrane</keyword>
<evidence type="ECO:0000313" key="2">
    <source>
        <dbReference type="EMBL" id="QOV89822.1"/>
    </source>
</evidence>
<keyword evidence="1" id="KW-1133">Transmembrane helix</keyword>
<feature type="transmembrane region" description="Helical" evidence="1">
    <location>
        <begin position="361"/>
        <end position="379"/>
    </location>
</feature>
<reference evidence="2 3" key="1">
    <citation type="submission" date="2020-10" db="EMBL/GenBank/DDBJ databases">
        <title>Wide distribution of Phycisphaera-like planctomycetes from WD2101 soil group in peatlands and genome analysis of the first cultivated representative.</title>
        <authorList>
            <person name="Dedysh S.N."/>
            <person name="Beletsky A.V."/>
            <person name="Ivanova A."/>
            <person name="Kulichevskaya I.S."/>
            <person name="Suzina N.E."/>
            <person name="Philippov D.A."/>
            <person name="Rakitin A.L."/>
            <person name="Mardanov A.V."/>
            <person name="Ravin N.V."/>
        </authorList>
    </citation>
    <scope>NUCLEOTIDE SEQUENCE [LARGE SCALE GENOMIC DNA]</scope>
    <source>
        <strain evidence="2 3">M1803</strain>
    </source>
</reference>
<name>A0A7M2WX96_9BACT</name>
<accession>A0A7M2WX96</accession>
<dbReference type="EMBL" id="CP063458">
    <property type="protein sequence ID" value="QOV89822.1"/>
    <property type="molecule type" value="Genomic_DNA"/>
</dbReference>